<proteinExistence type="predicted"/>
<feature type="transmembrane region" description="Helical" evidence="1">
    <location>
        <begin position="90"/>
        <end position="112"/>
    </location>
</feature>
<organism evidence="2 3">
    <name type="scientific">Thamnocephalis sphaerospora</name>
    <dbReference type="NCBI Taxonomy" id="78915"/>
    <lineage>
        <taxon>Eukaryota</taxon>
        <taxon>Fungi</taxon>
        <taxon>Fungi incertae sedis</taxon>
        <taxon>Zoopagomycota</taxon>
        <taxon>Zoopagomycotina</taxon>
        <taxon>Zoopagomycetes</taxon>
        <taxon>Zoopagales</taxon>
        <taxon>Sigmoideomycetaceae</taxon>
        <taxon>Thamnocephalis</taxon>
    </lineage>
</organism>
<keyword evidence="1" id="KW-1133">Transmembrane helix</keyword>
<dbReference type="AlphaFoldDB" id="A0A4P9XHW9"/>
<sequence>MSFGGDIKCSDLLGEGWEKNAAYLWGIPLHPMGELNSLDYIMLAQGNPEEMRARSGSLSMQLMFNVIFAFIFSRSLYLSIRMTYRRHRMLASWCCVLQAAAGVVYSLSSLAANLPNGPSCRATLWITGVGATISTLCVGSTLLQKAYAAHQRNRWLLVIGIILLLPQPIIIYIAWTSPGLMTSVGGCLSCFPSYLPWVKLAMDLPINMVFSIAFLAVVYRQYRRYGLTAWARLVRNGIQTMCLVVLSNLICTFGVAFEVAGMLSEFFFILDWVVTSVLLVHHCNSMCTATERTVKTRGPRFWRKSSQAETSRAWIDSTQYTDSVQHTTFKQ</sequence>
<feature type="transmembrane region" description="Helical" evidence="1">
    <location>
        <begin position="124"/>
        <end position="143"/>
    </location>
</feature>
<feature type="transmembrane region" description="Helical" evidence="1">
    <location>
        <begin position="240"/>
        <end position="260"/>
    </location>
</feature>
<keyword evidence="1" id="KW-0472">Membrane</keyword>
<keyword evidence="3" id="KW-1185">Reference proteome</keyword>
<keyword evidence="1" id="KW-0812">Transmembrane</keyword>
<gene>
    <name evidence="2" type="ORF">THASP1DRAFT_32860</name>
</gene>
<dbReference type="OrthoDB" id="2256270at2759"/>
<protein>
    <submittedName>
        <fullName evidence="2">Uncharacterized protein</fullName>
    </submittedName>
</protein>
<accession>A0A4P9XHW9</accession>
<reference evidence="3" key="1">
    <citation type="journal article" date="2018" name="Nat. Microbiol.">
        <title>Leveraging single-cell genomics to expand the fungal tree of life.</title>
        <authorList>
            <person name="Ahrendt S.R."/>
            <person name="Quandt C.A."/>
            <person name="Ciobanu D."/>
            <person name="Clum A."/>
            <person name="Salamov A."/>
            <person name="Andreopoulos B."/>
            <person name="Cheng J.F."/>
            <person name="Woyke T."/>
            <person name="Pelin A."/>
            <person name="Henrissat B."/>
            <person name="Reynolds N.K."/>
            <person name="Benny G.L."/>
            <person name="Smith M.E."/>
            <person name="James T.Y."/>
            <person name="Grigoriev I.V."/>
        </authorList>
    </citation>
    <scope>NUCLEOTIDE SEQUENCE [LARGE SCALE GENOMIC DNA]</scope>
    <source>
        <strain evidence="3">RSA 1356</strain>
    </source>
</reference>
<evidence type="ECO:0000313" key="3">
    <source>
        <dbReference type="Proteomes" id="UP000271241"/>
    </source>
</evidence>
<feature type="transmembrane region" description="Helical" evidence="1">
    <location>
        <begin position="195"/>
        <end position="219"/>
    </location>
</feature>
<evidence type="ECO:0000256" key="1">
    <source>
        <dbReference type="SAM" id="Phobius"/>
    </source>
</evidence>
<feature type="transmembrane region" description="Helical" evidence="1">
    <location>
        <begin position="155"/>
        <end position="175"/>
    </location>
</feature>
<feature type="transmembrane region" description="Helical" evidence="1">
    <location>
        <begin position="58"/>
        <end position="78"/>
    </location>
</feature>
<evidence type="ECO:0000313" key="2">
    <source>
        <dbReference type="EMBL" id="RKP05305.1"/>
    </source>
</evidence>
<dbReference type="Proteomes" id="UP000271241">
    <property type="component" value="Unassembled WGS sequence"/>
</dbReference>
<dbReference type="EMBL" id="KZ993179">
    <property type="protein sequence ID" value="RKP05305.1"/>
    <property type="molecule type" value="Genomic_DNA"/>
</dbReference>
<name>A0A4P9XHW9_9FUNG</name>